<protein>
    <recommendedName>
        <fullName evidence="8">Major facilitator superfamily (MFS) profile domain-containing protein</fullName>
    </recommendedName>
</protein>
<evidence type="ECO:0000256" key="5">
    <source>
        <dbReference type="ARBA" id="ARBA00022989"/>
    </source>
</evidence>
<evidence type="ECO:0000256" key="2">
    <source>
        <dbReference type="ARBA" id="ARBA00008335"/>
    </source>
</evidence>
<evidence type="ECO:0000256" key="1">
    <source>
        <dbReference type="ARBA" id="ARBA00004141"/>
    </source>
</evidence>
<keyword evidence="5 7" id="KW-1133">Transmembrane helix</keyword>
<feature type="transmembrane region" description="Helical" evidence="7">
    <location>
        <begin position="297"/>
        <end position="315"/>
    </location>
</feature>
<feature type="transmembrane region" description="Helical" evidence="7">
    <location>
        <begin position="118"/>
        <end position="138"/>
    </location>
</feature>
<organism evidence="9">
    <name type="scientific">Timema poppense</name>
    <name type="common">Walking stick</name>
    <dbReference type="NCBI Taxonomy" id="170557"/>
    <lineage>
        <taxon>Eukaryota</taxon>
        <taxon>Metazoa</taxon>
        <taxon>Ecdysozoa</taxon>
        <taxon>Arthropoda</taxon>
        <taxon>Hexapoda</taxon>
        <taxon>Insecta</taxon>
        <taxon>Pterygota</taxon>
        <taxon>Neoptera</taxon>
        <taxon>Polyneoptera</taxon>
        <taxon>Phasmatodea</taxon>
        <taxon>Timematodea</taxon>
        <taxon>Timematoidea</taxon>
        <taxon>Timematidae</taxon>
        <taxon>Timema</taxon>
    </lineage>
</organism>
<keyword evidence="4 7" id="KW-0812">Transmembrane</keyword>
<comment type="subcellular location">
    <subcellularLocation>
        <location evidence="1">Membrane</location>
        <topology evidence="1">Multi-pass membrane protein</topology>
    </subcellularLocation>
</comment>
<dbReference type="Pfam" id="PF00083">
    <property type="entry name" value="Sugar_tr"/>
    <property type="match status" value="1"/>
</dbReference>
<dbReference type="EMBL" id="OD004753">
    <property type="protein sequence ID" value="CAD7410429.1"/>
    <property type="molecule type" value="Genomic_DNA"/>
</dbReference>
<name>A0A7R9D992_TIMPO</name>
<reference evidence="9" key="1">
    <citation type="submission" date="2020-11" db="EMBL/GenBank/DDBJ databases">
        <authorList>
            <person name="Tran Van P."/>
        </authorList>
    </citation>
    <scope>NUCLEOTIDE SEQUENCE</scope>
</reference>
<feature type="domain" description="Major facilitator superfamily (MFS) profile" evidence="8">
    <location>
        <begin position="1"/>
        <end position="450"/>
    </location>
</feature>
<dbReference type="PROSITE" id="PS50850">
    <property type="entry name" value="MFS"/>
    <property type="match status" value="1"/>
</dbReference>
<evidence type="ECO:0000256" key="4">
    <source>
        <dbReference type="ARBA" id="ARBA00022692"/>
    </source>
</evidence>
<sequence length="450" mass="49450">MVFAGMIASSQLWGFIADTNGRRKVLIITLLINCCCTIASSFSSALWVLVLFRFLNGVLGIPLALCTMLSSSPPATLLLKLNVTNHIQTSAEKSLAWAIIPQPWRVQLPWCTYSSWRVFLVVCSVPGLVTAILLGVFLPESPRFLYSQGRYDETLTVLRRIFSINTRCPPQQYPLIELSADPDQTLVKSNNRSIKCLIKSMCDQTRSLFSAPHVVNLIHICALQFGLFSCNGAVTRKTRSLLSGYTFRLAFLLNPPSVVGQGQMRDRRMFRNKLNRLGRGSGQLSPSWNAKKGAEQIALSSVTALLIANGLILWMPDLFSQLYVDYALHPVDQRTICQVVERGLMASNQTDTGVDCTNTVDAGVYQNTLIIGGVGMMAYIINGYFIDSVGRRNILVINLVTSGSAGIGLYFVRSTGQVLALACVFLALSSTCISVVSTAAIELFPTHLRY</sequence>
<evidence type="ECO:0000256" key="7">
    <source>
        <dbReference type="SAM" id="Phobius"/>
    </source>
</evidence>
<dbReference type="InterPro" id="IPR020846">
    <property type="entry name" value="MFS_dom"/>
</dbReference>
<feature type="transmembrane region" description="Helical" evidence="7">
    <location>
        <begin position="393"/>
        <end position="412"/>
    </location>
</feature>
<dbReference type="InterPro" id="IPR005828">
    <property type="entry name" value="MFS_sugar_transport-like"/>
</dbReference>
<feature type="transmembrane region" description="Helical" evidence="7">
    <location>
        <begin position="25"/>
        <end position="50"/>
    </location>
</feature>
<dbReference type="SUPFAM" id="SSF103473">
    <property type="entry name" value="MFS general substrate transporter"/>
    <property type="match status" value="1"/>
</dbReference>
<dbReference type="PANTHER" id="PTHR23511:SF36">
    <property type="entry name" value="EG:BACR7A4.13 PROTEIN-RELATED"/>
    <property type="match status" value="1"/>
</dbReference>
<keyword evidence="3" id="KW-0813">Transport</keyword>
<evidence type="ECO:0000259" key="8">
    <source>
        <dbReference type="PROSITE" id="PS50850"/>
    </source>
</evidence>
<dbReference type="PANTHER" id="PTHR23511">
    <property type="entry name" value="SYNAPTIC VESICLE GLYCOPROTEIN 2"/>
    <property type="match status" value="1"/>
</dbReference>
<evidence type="ECO:0000256" key="6">
    <source>
        <dbReference type="ARBA" id="ARBA00023136"/>
    </source>
</evidence>
<keyword evidence="6 7" id="KW-0472">Membrane</keyword>
<dbReference type="GO" id="GO:0022857">
    <property type="term" value="F:transmembrane transporter activity"/>
    <property type="evidence" value="ECO:0007669"/>
    <property type="project" value="InterPro"/>
</dbReference>
<feature type="transmembrane region" description="Helical" evidence="7">
    <location>
        <begin position="368"/>
        <end position="386"/>
    </location>
</feature>
<evidence type="ECO:0000256" key="3">
    <source>
        <dbReference type="ARBA" id="ARBA00022448"/>
    </source>
</evidence>
<dbReference type="Gene3D" id="1.20.1250.20">
    <property type="entry name" value="MFS general substrate transporter like domains"/>
    <property type="match status" value="1"/>
</dbReference>
<gene>
    <name evidence="9" type="ORF">TPSB3V08_LOCUS7335</name>
</gene>
<evidence type="ECO:0000313" key="9">
    <source>
        <dbReference type="EMBL" id="CAD7410429.1"/>
    </source>
</evidence>
<comment type="similarity">
    <text evidence="2">Belongs to the major facilitator superfamily.</text>
</comment>
<accession>A0A7R9D992</accession>
<dbReference type="InterPro" id="IPR036259">
    <property type="entry name" value="MFS_trans_sf"/>
</dbReference>
<proteinExistence type="inferred from homology"/>
<feature type="transmembrane region" description="Helical" evidence="7">
    <location>
        <begin position="418"/>
        <end position="444"/>
    </location>
</feature>
<dbReference type="AlphaFoldDB" id="A0A7R9D992"/>
<dbReference type="GO" id="GO:0016020">
    <property type="term" value="C:membrane"/>
    <property type="evidence" value="ECO:0007669"/>
    <property type="project" value="UniProtKB-SubCell"/>
</dbReference>